<evidence type="ECO:0000313" key="5">
    <source>
        <dbReference type="Proteomes" id="UP001515500"/>
    </source>
</evidence>
<dbReference type="RefSeq" id="XP_039119496.1">
    <property type="nucleotide sequence ID" value="XM_039263562.1"/>
</dbReference>
<evidence type="ECO:0000256" key="3">
    <source>
        <dbReference type="ARBA" id="ARBA00026138"/>
    </source>
</evidence>
<dbReference type="Proteomes" id="UP001515500">
    <property type="component" value="Unplaced"/>
</dbReference>
<dbReference type="PANTHER" id="PTHR38366:SF1">
    <property type="entry name" value="PROTEIN TILLER ANGLE CONTROL 1"/>
    <property type="match status" value="1"/>
</dbReference>
<dbReference type="PANTHER" id="PTHR38366">
    <property type="entry name" value="NAD-DEPENDENT PROTEIN DEACETYLASE HST1-LIKE PROTEIN"/>
    <property type="match status" value="1"/>
</dbReference>
<dbReference type="InterPro" id="IPR044989">
    <property type="entry name" value="TAC1"/>
</dbReference>
<protein>
    <recommendedName>
        <fullName evidence="3">Protein TILLER ANGLE CONTROL 1</fullName>
    </recommendedName>
</protein>
<accession>A0AB40AWY6</accession>
<keyword evidence="5" id="KW-1185">Reference proteome</keyword>
<evidence type="ECO:0000313" key="6">
    <source>
        <dbReference type="RefSeq" id="XP_039119496.1"/>
    </source>
</evidence>
<evidence type="ECO:0000256" key="2">
    <source>
        <dbReference type="ARBA" id="ARBA00025796"/>
    </source>
</evidence>
<evidence type="ECO:0000256" key="1">
    <source>
        <dbReference type="ARBA" id="ARBA00022604"/>
    </source>
</evidence>
<dbReference type="AlphaFoldDB" id="A0AB40AWY6"/>
<keyword evidence="1" id="KW-0341">Growth regulation</keyword>
<dbReference type="GO" id="GO:0001763">
    <property type="term" value="P:morphogenesis of a branching structure"/>
    <property type="evidence" value="ECO:0007669"/>
    <property type="project" value="InterPro"/>
</dbReference>
<dbReference type="GeneID" id="120255788"/>
<proteinExistence type="inferred from homology"/>
<reference evidence="6" key="1">
    <citation type="submission" date="2025-08" db="UniProtKB">
        <authorList>
            <consortium name="RefSeq"/>
        </authorList>
    </citation>
    <scope>IDENTIFICATION</scope>
</reference>
<evidence type="ECO:0000256" key="4">
    <source>
        <dbReference type="SAM" id="MobiDB-lite"/>
    </source>
</evidence>
<comment type="similarity">
    <text evidence="2">Belongs to the TAC family.</text>
</comment>
<organism evidence="5 6">
    <name type="scientific">Dioscorea cayennensis subsp. rotundata</name>
    <name type="common">White Guinea yam</name>
    <name type="synonym">Dioscorea rotundata</name>
    <dbReference type="NCBI Taxonomy" id="55577"/>
    <lineage>
        <taxon>Eukaryota</taxon>
        <taxon>Viridiplantae</taxon>
        <taxon>Streptophyta</taxon>
        <taxon>Embryophyta</taxon>
        <taxon>Tracheophyta</taxon>
        <taxon>Spermatophyta</taxon>
        <taxon>Magnoliopsida</taxon>
        <taxon>Liliopsida</taxon>
        <taxon>Dioscoreales</taxon>
        <taxon>Dioscoreaceae</taxon>
        <taxon>Dioscorea</taxon>
    </lineage>
</organism>
<sequence>MAMKILNWMQWKMKPNTVYSRVSHKHPPDVFADGKEMETNDQEALLLHNVLLDGILTIGTLGLQDIHHHHSPLIKHQQEYDNDKLEDEKNVSQEAVEQVEIKVAMVPLSVSKSLRSSFREKENEKVVVKVMKEQDQHCDQKELMDEPLLKEDKERSEKGRTTLADLFAASDASPKKVKSITSPLKEKINKEPTEEDEKKKKKMLMIMNKNKENSLVEGKTKPTIKATKKMQRLITRMMKKKKVHPEMVVNGMTETVSLMSKEMEKISLINQDIEEHPWRDQAVHQIG</sequence>
<gene>
    <name evidence="6" type="primary">LOC120255788</name>
</gene>
<name>A0AB40AWY6_DIOCR</name>
<feature type="region of interest" description="Disordered" evidence="4">
    <location>
        <begin position="178"/>
        <end position="199"/>
    </location>
</feature>
<feature type="compositionally biased region" description="Basic and acidic residues" evidence="4">
    <location>
        <begin position="184"/>
        <end position="198"/>
    </location>
</feature>